<dbReference type="InterPro" id="IPR002347">
    <property type="entry name" value="SDR_fam"/>
</dbReference>
<evidence type="ECO:0000313" key="2">
    <source>
        <dbReference type="EMBL" id="KIM89111.1"/>
    </source>
</evidence>
<dbReference type="STRING" id="765440.A0A0C3GEP2"/>
<accession>A0A0C3GEP2</accession>
<proteinExistence type="predicted"/>
<dbReference type="EMBL" id="KN832975">
    <property type="protein sequence ID" value="KIM89111.1"/>
    <property type="molecule type" value="Genomic_DNA"/>
</dbReference>
<name>A0A0C3GEP2_PILCF</name>
<dbReference type="FunCoup" id="A0A0C3GEP2">
    <property type="interactions" value="165"/>
</dbReference>
<dbReference type="PRINTS" id="PR00081">
    <property type="entry name" value="GDHRDH"/>
</dbReference>
<gene>
    <name evidence="2" type="ORF">PILCRDRAFT_60821</name>
</gene>
<keyword evidence="1" id="KW-0560">Oxidoreductase</keyword>
<dbReference type="InParanoid" id="A0A0C3GEP2"/>
<dbReference type="AlphaFoldDB" id="A0A0C3GEP2"/>
<dbReference type="Gene3D" id="3.40.50.720">
    <property type="entry name" value="NAD(P)-binding Rossmann-like Domain"/>
    <property type="match status" value="1"/>
</dbReference>
<evidence type="ECO:0000313" key="3">
    <source>
        <dbReference type="Proteomes" id="UP000054166"/>
    </source>
</evidence>
<dbReference type="Pfam" id="PF00106">
    <property type="entry name" value="adh_short"/>
    <property type="match status" value="1"/>
</dbReference>
<dbReference type="OrthoDB" id="191139at2759"/>
<dbReference type="HOGENOM" id="CLU_010194_44_6_1"/>
<dbReference type="PANTHER" id="PTHR43157:SF31">
    <property type="entry name" value="PHOSPHATIDYLINOSITOL-GLYCAN BIOSYNTHESIS CLASS F PROTEIN"/>
    <property type="match status" value="1"/>
</dbReference>
<evidence type="ECO:0000256" key="1">
    <source>
        <dbReference type="ARBA" id="ARBA00023002"/>
    </source>
</evidence>
<dbReference type="SUPFAM" id="SSF51735">
    <property type="entry name" value="NAD(P)-binding Rossmann-fold domains"/>
    <property type="match status" value="1"/>
</dbReference>
<dbReference type="Proteomes" id="UP000054166">
    <property type="component" value="Unassembled WGS sequence"/>
</dbReference>
<keyword evidence="3" id="KW-1185">Reference proteome</keyword>
<organism evidence="2 3">
    <name type="scientific">Piloderma croceum (strain F 1598)</name>
    <dbReference type="NCBI Taxonomy" id="765440"/>
    <lineage>
        <taxon>Eukaryota</taxon>
        <taxon>Fungi</taxon>
        <taxon>Dikarya</taxon>
        <taxon>Basidiomycota</taxon>
        <taxon>Agaricomycotina</taxon>
        <taxon>Agaricomycetes</taxon>
        <taxon>Agaricomycetidae</taxon>
        <taxon>Atheliales</taxon>
        <taxon>Atheliaceae</taxon>
        <taxon>Piloderma</taxon>
    </lineage>
</organism>
<evidence type="ECO:0008006" key="4">
    <source>
        <dbReference type="Google" id="ProtNLM"/>
    </source>
</evidence>
<dbReference type="GO" id="GO:0016491">
    <property type="term" value="F:oxidoreductase activity"/>
    <property type="evidence" value="ECO:0007669"/>
    <property type="project" value="UniProtKB-KW"/>
</dbReference>
<protein>
    <recommendedName>
        <fullName evidence="4">NAD(P)-binding protein</fullName>
    </recommendedName>
</protein>
<reference evidence="2 3" key="1">
    <citation type="submission" date="2014-04" db="EMBL/GenBank/DDBJ databases">
        <authorList>
            <consortium name="DOE Joint Genome Institute"/>
            <person name="Kuo A."/>
            <person name="Tarkka M."/>
            <person name="Buscot F."/>
            <person name="Kohler A."/>
            <person name="Nagy L.G."/>
            <person name="Floudas D."/>
            <person name="Copeland A."/>
            <person name="Barry K.W."/>
            <person name="Cichocki N."/>
            <person name="Veneault-Fourrey C."/>
            <person name="LaButti K."/>
            <person name="Lindquist E.A."/>
            <person name="Lipzen A."/>
            <person name="Lundell T."/>
            <person name="Morin E."/>
            <person name="Murat C."/>
            <person name="Sun H."/>
            <person name="Tunlid A."/>
            <person name="Henrissat B."/>
            <person name="Grigoriev I.V."/>
            <person name="Hibbett D.S."/>
            <person name="Martin F."/>
            <person name="Nordberg H.P."/>
            <person name="Cantor M.N."/>
            <person name="Hua S.X."/>
        </authorList>
    </citation>
    <scope>NUCLEOTIDE SEQUENCE [LARGE SCALE GENOMIC DNA]</scope>
    <source>
        <strain evidence="2 3">F 1598</strain>
    </source>
</reference>
<sequence length="311" mass="33706">MGLIVSQIIQLFPPQSKFGVENVPDLSGKVMIVTGANTGVGYEIAKALLMHNAKVYVAARSPEKAESAIKRLKVITGKDAIFLQLDLANLKAIKAAAEEFNSKEKELHVLFNNAAVMAPPIELLTADGYDLQFGTNVLGHFYFTTLLLPALLLGGKTSGDGTARVVNVSSSGHILSNMNFNTFKDGPARKKAGTEKLYFQSKYGNVVFATELARRYGNDGIVSTSLNPGNLKTDLLRDGNWIKKACAIPILYPAPLGALTPLWGGTSAETKDFNGKYLIPWARLGEPRADTQDPKVGKELWAWLEEQVQGV</sequence>
<dbReference type="InterPro" id="IPR036291">
    <property type="entry name" value="NAD(P)-bd_dom_sf"/>
</dbReference>
<reference evidence="3" key="2">
    <citation type="submission" date="2015-01" db="EMBL/GenBank/DDBJ databases">
        <title>Evolutionary Origins and Diversification of the Mycorrhizal Mutualists.</title>
        <authorList>
            <consortium name="DOE Joint Genome Institute"/>
            <consortium name="Mycorrhizal Genomics Consortium"/>
            <person name="Kohler A."/>
            <person name="Kuo A."/>
            <person name="Nagy L.G."/>
            <person name="Floudas D."/>
            <person name="Copeland A."/>
            <person name="Barry K.W."/>
            <person name="Cichocki N."/>
            <person name="Veneault-Fourrey C."/>
            <person name="LaButti K."/>
            <person name="Lindquist E.A."/>
            <person name="Lipzen A."/>
            <person name="Lundell T."/>
            <person name="Morin E."/>
            <person name="Murat C."/>
            <person name="Riley R."/>
            <person name="Ohm R."/>
            <person name="Sun H."/>
            <person name="Tunlid A."/>
            <person name="Henrissat B."/>
            <person name="Grigoriev I.V."/>
            <person name="Hibbett D.S."/>
            <person name="Martin F."/>
        </authorList>
    </citation>
    <scope>NUCLEOTIDE SEQUENCE [LARGE SCALE GENOMIC DNA]</scope>
    <source>
        <strain evidence="3">F 1598</strain>
    </source>
</reference>
<dbReference type="PANTHER" id="PTHR43157">
    <property type="entry name" value="PHOSPHATIDYLINOSITOL-GLYCAN BIOSYNTHESIS CLASS F PROTEIN-RELATED"/>
    <property type="match status" value="1"/>
</dbReference>